<evidence type="ECO:0000256" key="1">
    <source>
        <dbReference type="SAM" id="MobiDB-lite"/>
    </source>
</evidence>
<dbReference type="VEuPathDB" id="FungiDB:RO3G_14241"/>
<dbReference type="EMBL" id="CH476744">
    <property type="protein sequence ID" value="EIE89530.1"/>
    <property type="molecule type" value="Genomic_DNA"/>
</dbReference>
<proteinExistence type="predicted"/>
<feature type="region of interest" description="Disordered" evidence="1">
    <location>
        <begin position="71"/>
        <end position="97"/>
    </location>
</feature>
<accession>I1CM50</accession>
<reference evidence="2 3" key="1">
    <citation type="journal article" date="2009" name="PLoS Genet.">
        <title>Genomic analysis of the basal lineage fungus Rhizopus oryzae reveals a whole-genome duplication.</title>
        <authorList>
            <person name="Ma L.-J."/>
            <person name="Ibrahim A.S."/>
            <person name="Skory C."/>
            <person name="Grabherr M.G."/>
            <person name="Burger G."/>
            <person name="Butler M."/>
            <person name="Elias M."/>
            <person name="Idnurm A."/>
            <person name="Lang B.F."/>
            <person name="Sone T."/>
            <person name="Abe A."/>
            <person name="Calvo S.E."/>
            <person name="Corrochano L.M."/>
            <person name="Engels R."/>
            <person name="Fu J."/>
            <person name="Hansberg W."/>
            <person name="Kim J.-M."/>
            <person name="Kodira C.D."/>
            <person name="Koehrsen M.J."/>
            <person name="Liu B."/>
            <person name="Miranda-Saavedra D."/>
            <person name="O'Leary S."/>
            <person name="Ortiz-Castellanos L."/>
            <person name="Poulter R."/>
            <person name="Rodriguez-Romero J."/>
            <person name="Ruiz-Herrera J."/>
            <person name="Shen Y.-Q."/>
            <person name="Zeng Q."/>
            <person name="Galagan J."/>
            <person name="Birren B.W."/>
            <person name="Cuomo C.A."/>
            <person name="Wickes B.L."/>
        </authorList>
    </citation>
    <scope>NUCLEOTIDE SEQUENCE [LARGE SCALE GENOMIC DNA]</scope>
    <source>
        <strain evidence="3">RA 99-880 / ATCC MYA-4621 / FGSC 9543 / NRRL 43880</strain>
    </source>
</reference>
<keyword evidence="3" id="KW-1185">Reference proteome</keyword>
<feature type="region of interest" description="Disordered" evidence="1">
    <location>
        <begin position="1"/>
        <end position="27"/>
    </location>
</feature>
<dbReference type="STRING" id="246409.I1CM50"/>
<protein>
    <submittedName>
        <fullName evidence="2">Uncharacterized protein</fullName>
    </submittedName>
</protein>
<feature type="compositionally biased region" description="Basic and acidic residues" evidence="1">
    <location>
        <begin position="80"/>
        <end position="90"/>
    </location>
</feature>
<name>I1CM50_RHIO9</name>
<gene>
    <name evidence="2" type="ORF">RO3G_14241</name>
</gene>
<dbReference type="OrthoDB" id="2246292at2759"/>
<dbReference type="RefSeq" id="XP_067524926.1">
    <property type="nucleotide sequence ID" value="XM_067668825.1"/>
</dbReference>
<dbReference type="OMA" id="WNDTAMI"/>
<dbReference type="eggNOG" id="ENOG502TA9A">
    <property type="taxonomic scope" value="Eukaryota"/>
</dbReference>
<dbReference type="GeneID" id="93621206"/>
<evidence type="ECO:0000313" key="3">
    <source>
        <dbReference type="Proteomes" id="UP000009138"/>
    </source>
</evidence>
<organism evidence="2 3">
    <name type="scientific">Rhizopus delemar (strain RA 99-880 / ATCC MYA-4621 / FGSC 9543 / NRRL 43880)</name>
    <name type="common">Mucormycosis agent</name>
    <name type="synonym">Rhizopus arrhizus var. delemar</name>
    <dbReference type="NCBI Taxonomy" id="246409"/>
    <lineage>
        <taxon>Eukaryota</taxon>
        <taxon>Fungi</taxon>
        <taxon>Fungi incertae sedis</taxon>
        <taxon>Mucoromycota</taxon>
        <taxon>Mucoromycotina</taxon>
        <taxon>Mucoromycetes</taxon>
        <taxon>Mucorales</taxon>
        <taxon>Mucorineae</taxon>
        <taxon>Rhizopodaceae</taxon>
        <taxon>Rhizopus</taxon>
    </lineage>
</organism>
<evidence type="ECO:0000313" key="2">
    <source>
        <dbReference type="EMBL" id="EIE89530.1"/>
    </source>
</evidence>
<sequence>MSLVKTHRASASTEYYPKVQPRSSSERDNSFLLHTALKAASTDMAHRLLNYASLDKMDCEASCILIALANHNNNHHPPSKKGEKEKTMIHEKRKMSSTVVEEEKTIVVLPNKQRKPSLVKEAVVQANQNNNNPLKNDPMMLLMAAAEESKQHNFSRQYHSMKQNPKIKQNALHAYITYMIYNDLAHGSPSRNTHAMDHNKHHPWYSPPVPSTTTFLEDKKSSSPIISRPLTAFLWNDTSSALERNMILPPLSLNK</sequence>
<dbReference type="AlphaFoldDB" id="I1CM50"/>
<dbReference type="Proteomes" id="UP000009138">
    <property type="component" value="Unassembled WGS sequence"/>
</dbReference>
<dbReference type="InParanoid" id="I1CM50"/>